<protein>
    <submittedName>
        <fullName evidence="2">Uncharacterized protein</fullName>
    </submittedName>
</protein>
<gene>
    <name evidence="2" type="ORF">PV08_09636</name>
</gene>
<dbReference type="HOGENOM" id="CLU_152060_0_0_1"/>
<dbReference type="VEuPathDB" id="FungiDB:PV08_09636"/>
<reference evidence="2 3" key="1">
    <citation type="submission" date="2015-01" db="EMBL/GenBank/DDBJ databases">
        <title>The Genome Sequence of Exophiala spinifera CBS89968.</title>
        <authorList>
            <consortium name="The Broad Institute Genomics Platform"/>
            <person name="Cuomo C."/>
            <person name="de Hoog S."/>
            <person name="Gorbushina A."/>
            <person name="Stielow B."/>
            <person name="Teixiera M."/>
            <person name="Abouelleil A."/>
            <person name="Chapman S.B."/>
            <person name="Priest M."/>
            <person name="Young S.K."/>
            <person name="Wortman J."/>
            <person name="Nusbaum C."/>
            <person name="Birren B."/>
        </authorList>
    </citation>
    <scope>NUCLEOTIDE SEQUENCE [LARGE SCALE GENOMIC DNA]</scope>
    <source>
        <strain evidence="2 3">CBS 89968</strain>
    </source>
</reference>
<sequence>MGVMNRRLAIGGVAAGLLYFALPARWPEFFKTPGVRNIERAYQNGGATSTHTKAYGGTIQGRADETMRDNAGTSVPEGFAKEGIGHDQRPEPLTKFGEKWNEFHYGHPKGK</sequence>
<evidence type="ECO:0000256" key="1">
    <source>
        <dbReference type="SAM" id="MobiDB-lite"/>
    </source>
</evidence>
<dbReference type="Proteomes" id="UP000053328">
    <property type="component" value="Unassembled WGS sequence"/>
</dbReference>
<accession>A0A0D2BMG0</accession>
<dbReference type="AlphaFoldDB" id="A0A0D2BMG0"/>
<keyword evidence="3" id="KW-1185">Reference proteome</keyword>
<dbReference type="GeneID" id="27336719"/>
<dbReference type="EMBL" id="KN847498">
    <property type="protein sequence ID" value="KIW12359.1"/>
    <property type="molecule type" value="Genomic_DNA"/>
</dbReference>
<feature type="region of interest" description="Disordered" evidence="1">
    <location>
        <begin position="61"/>
        <end position="111"/>
    </location>
</feature>
<dbReference type="OrthoDB" id="5373857at2759"/>
<name>A0A0D2BMG0_9EURO</name>
<feature type="compositionally biased region" description="Basic and acidic residues" evidence="1">
    <location>
        <begin position="79"/>
        <end position="105"/>
    </location>
</feature>
<proteinExistence type="predicted"/>
<dbReference type="RefSeq" id="XP_016232575.1">
    <property type="nucleotide sequence ID" value="XM_016383952.1"/>
</dbReference>
<evidence type="ECO:0000313" key="3">
    <source>
        <dbReference type="Proteomes" id="UP000053328"/>
    </source>
</evidence>
<evidence type="ECO:0000313" key="2">
    <source>
        <dbReference type="EMBL" id="KIW12359.1"/>
    </source>
</evidence>
<organism evidence="2 3">
    <name type="scientific">Exophiala spinifera</name>
    <dbReference type="NCBI Taxonomy" id="91928"/>
    <lineage>
        <taxon>Eukaryota</taxon>
        <taxon>Fungi</taxon>
        <taxon>Dikarya</taxon>
        <taxon>Ascomycota</taxon>
        <taxon>Pezizomycotina</taxon>
        <taxon>Eurotiomycetes</taxon>
        <taxon>Chaetothyriomycetidae</taxon>
        <taxon>Chaetothyriales</taxon>
        <taxon>Herpotrichiellaceae</taxon>
        <taxon>Exophiala</taxon>
    </lineage>
</organism>